<organism evidence="1 2">
    <name type="scientific">Huso huso</name>
    <name type="common">Beluga</name>
    <name type="synonym">Acipenser huso</name>
    <dbReference type="NCBI Taxonomy" id="61971"/>
    <lineage>
        <taxon>Eukaryota</taxon>
        <taxon>Metazoa</taxon>
        <taxon>Chordata</taxon>
        <taxon>Craniata</taxon>
        <taxon>Vertebrata</taxon>
        <taxon>Euteleostomi</taxon>
        <taxon>Actinopterygii</taxon>
        <taxon>Chondrostei</taxon>
        <taxon>Acipenseriformes</taxon>
        <taxon>Acipenseridae</taxon>
        <taxon>Huso</taxon>
    </lineage>
</organism>
<accession>A0ABR0Y6W7</accession>
<gene>
    <name evidence="1" type="ORF">HHUSO_G33832</name>
</gene>
<protein>
    <recommendedName>
        <fullName evidence="3">UPAR/Ly6 domain-containing protein</fullName>
    </recommendedName>
</protein>
<name>A0ABR0Y6W7_HUSHU</name>
<sequence>MLLLIFMLLFSAEAGFNTQCCDDLNHCEDINHCTSGHQIPAKKTTGIVSLVVSTYSVFKEHKSSVHMY</sequence>
<keyword evidence="2" id="KW-1185">Reference proteome</keyword>
<reference evidence="1 2" key="1">
    <citation type="submission" date="2021-05" db="EMBL/GenBank/DDBJ databases">
        <authorList>
            <person name="Zahm M."/>
            <person name="Klopp C."/>
            <person name="Cabau C."/>
            <person name="Kuhl H."/>
            <person name="Suciu R."/>
            <person name="Ciorpac M."/>
            <person name="Holostenco D."/>
            <person name="Gessner J."/>
            <person name="Wuertz S."/>
            <person name="Hohne C."/>
            <person name="Stock M."/>
            <person name="Gislard M."/>
            <person name="Lluch J."/>
            <person name="Milhes M."/>
            <person name="Lampietro C."/>
            <person name="Lopez Roques C."/>
            <person name="Donnadieu C."/>
            <person name="Du K."/>
            <person name="Schartl M."/>
            <person name="Guiguen Y."/>
        </authorList>
    </citation>
    <scope>NUCLEOTIDE SEQUENCE [LARGE SCALE GENOMIC DNA]</scope>
    <source>
        <strain evidence="1">Hh-F2</strain>
        <tissue evidence="1">Blood</tissue>
    </source>
</reference>
<dbReference type="Proteomes" id="UP001369086">
    <property type="component" value="Unassembled WGS sequence"/>
</dbReference>
<evidence type="ECO:0000313" key="2">
    <source>
        <dbReference type="Proteomes" id="UP001369086"/>
    </source>
</evidence>
<dbReference type="EMBL" id="JAHFZB010000045">
    <property type="protein sequence ID" value="KAK6468079.1"/>
    <property type="molecule type" value="Genomic_DNA"/>
</dbReference>
<comment type="caution">
    <text evidence="1">The sequence shown here is derived from an EMBL/GenBank/DDBJ whole genome shotgun (WGS) entry which is preliminary data.</text>
</comment>
<proteinExistence type="predicted"/>
<evidence type="ECO:0000313" key="1">
    <source>
        <dbReference type="EMBL" id="KAK6468079.1"/>
    </source>
</evidence>
<evidence type="ECO:0008006" key="3">
    <source>
        <dbReference type="Google" id="ProtNLM"/>
    </source>
</evidence>